<reference evidence="2 3" key="1">
    <citation type="journal article" date="2022" name="Nat. Plants">
        <title>Genomes of leafy and leafless Platanthera orchids illuminate the evolution of mycoheterotrophy.</title>
        <authorList>
            <person name="Li M.H."/>
            <person name="Liu K.W."/>
            <person name="Li Z."/>
            <person name="Lu H.C."/>
            <person name="Ye Q.L."/>
            <person name="Zhang D."/>
            <person name="Wang J.Y."/>
            <person name="Li Y.F."/>
            <person name="Zhong Z.M."/>
            <person name="Liu X."/>
            <person name="Yu X."/>
            <person name="Liu D.K."/>
            <person name="Tu X.D."/>
            <person name="Liu B."/>
            <person name="Hao Y."/>
            <person name="Liao X.Y."/>
            <person name="Jiang Y.T."/>
            <person name="Sun W.H."/>
            <person name="Chen J."/>
            <person name="Chen Y.Q."/>
            <person name="Ai Y."/>
            <person name="Zhai J.W."/>
            <person name="Wu S.S."/>
            <person name="Zhou Z."/>
            <person name="Hsiao Y.Y."/>
            <person name="Wu W.L."/>
            <person name="Chen Y.Y."/>
            <person name="Lin Y.F."/>
            <person name="Hsu J.L."/>
            <person name="Li C.Y."/>
            <person name="Wang Z.W."/>
            <person name="Zhao X."/>
            <person name="Zhong W.Y."/>
            <person name="Ma X.K."/>
            <person name="Ma L."/>
            <person name="Huang J."/>
            <person name="Chen G.Z."/>
            <person name="Huang M.Z."/>
            <person name="Huang L."/>
            <person name="Peng D.H."/>
            <person name="Luo Y.B."/>
            <person name="Zou S.Q."/>
            <person name="Chen S.P."/>
            <person name="Lan S."/>
            <person name="Tsai W.C."/>
            <person name="Van de Peer Y."/>
            <person name="Liu Z.J."/>
        </authorList>
    </citation>
    <scope>NUCLEOTIDE SEQUENCE [LARGE SCALE GENOMIC DNA]</scope>
    <source>
        <strain evidence="2">Lor288</strain>
    </source>
</reference>
<keyword evidence="1" id="KW-0812">Transmembrane</keyword>
<sequence length="70" mass="8423">MPTFRTLMCWAFFSSFLMSCSDMLRGRLIVLRIFVLAMLFPVLFFGHVLRMSRRFSLRLFRMIGRTSLFF</sequence>
<accession>A0ABR2M040</accession>
<protein>
    <recommendedName>
        <fullName evidence="4">Secreted peptide</fullName>
    </recommendedName>
</protein>
<evidence type="ECO:0008006" key="4">
    <source>
        <dbReference type="Google" id="ProtNLM"/>
    </source>
</evidence>
<evidence type="ECO:0000256" key="1">
    <source>
        <dbReference type="SAM" id="Phobius"/>
    </source>
</evidence>
<dbReference type="PROSITE" id="PS51257">
    <property type="entry name" value="PROKAR_LIPOPROTEIN"/>
    <property type="match status" value="1"/>
</dbReference>
<evidence type="ECO:0000313" key="3">
    <source>
        <dbReference type="Proteomes" id="UP001412067"/>
    </source>
</evidence>
<keyword evidence="3" id="KW-1185">Reference proteome</keyword>
<feature type="transmembrane region" description="Helical" evidence="1">
    <location>
        <begin position="31"/>
        <end position="49"/>
    </location>
</feature>
<organism evidence="2 3">
    <name type="scientific">Platanthera guangdongensis</name>
    <dbReference type="NCBI Taxonomy" id="2320717"/>
    <lineage>
        <taxon>Eukaryota</taxon>
        <taxon>Viridiplantae</taxon>
        <taxon>Streptophyta</taxon>
        <taxon>Embryophyta</taxon>
        <taxon>Tracheophyta</taxon>
        <taxon>Spermatophyta</taxon>
        <taxon>Magnoliopsida</taxon>
        <taxon>Liliopsida</taxon>
        <taxon>Asparagales</taxon>
        <taxon>Orchidaceae</taxon>
        <taxon>Orchidoideae</taxon>
        <taxon>Orchideae</taxon>
        <taxon>Orchidinae</taxon>
        <taxon>Platanthera</taxon>
    </lineage>
</organism>
<gene>
    <name evidence="2" type="ORF">KSP40_PGU009244</name>
</gene>
<keyword evidence="1" id="KW-0472">Membrane</keyword>
<keyword evidence="1" id="KW-1133">Transmembrane helix</keyword>
<name>A0ABR2M040_9ASPA</name>
<evidence type="ECO:0000313" key="2">
    <source>
        <dbReference type="EMBL" id="KAK8955345.1"/>
    </source>
</evidence>
<dbReference type="EMBL" id="JBBWWR010000013">
    <property type="protein sequence ID" value="KAK8955345.1"/>
    <property type="molecule type" value="Genomic_DNA"/>
</dbReference>
<comment type="caution">
    <text evidence="2">The sequence shown here is derived from an EMBL/GenBank/DDBJ whole genome shotgun (WGS) entry which is preliminary data.</text>
</comment>
<proteinExistence type="predicted"/>
<dbReference type="Proteomes" id="UP001412067">
    <property type="component" value="Unassembled WGS sequence"/>
</dbReference>